<evidence type="ECO:0000256" key="2">
    <source>
        <dbReference type="ARBA" id="ARBA00022475"/>
    </source>
</evidence>
<protein>
    <recommendedName>
        <fullName evidence="6">SdiA-regulated family protein</fullName>
    </recommendedName>
</protein>
<evidence type="ECO:0000256" key="1">
    <source>
        <dbReference type="ARBA" id="ARBA00004236"/>
    </source>
</evidence>
<evidence type="ECO:0000313" key="5">
    <source>
        <dbReference type="Proteomes" id="UP000464214"/>
    </source>
</evidence>
<sequence>MKTIKGIICGLVLSTSLFGCEALQADAKEKGKEKKGPVEAASKAVTIAQKWDVPDILREVSGIVYLGNHQFACVQDEAGVIFLYNTQTKNIDRQITFGAAGDYEGIALVGDNAYVVRSDGQLFEVTNIHSQQNQVTEYPSVLTPEHNVEGLTYDQKNNRLLLAIKGEETNSPAYKGVYAFDLSSKRLSKEPVFKLSLQDPLLFQKKQKSLSKVWEPSEIAIHPVTGEIYLTEASNPQLFILHPDGKIKNRFALNKRDFYKPEGIAFSPTGDLYISNEGKKDAGNILQVTLKDAQ</sequence>
<dbReference type="InterPro" id="IPR009722">
    <property type="entry name" value="YjiK/CarP"/>
</dbReference>
<accession>A0A6P1P3X8</accession>
<evidence type="ECO:0000256" key="3">
    <source>
        <dbReference type="ARBA" id="ARBA00023136"/>
    </source>
</evidence>
<keyword evidence="5" id="KW-1185">Reference proteome</keyword>
<reference evidence="4 5" key="1">
    <citation type="submission" date="2020-01" db="EMBL/GenBank/DDBJ databases">
        <authorList>
            <person name="Kim M."/>
        </authorList>
    </citation>
    <scope>NUCLEOTIDE SEQUENCE [LARGE SCALE GENOMIC DNA]</scope>
    <source>
        <strain evidence="4 5">BT10</strain>
    </source>
</reference>
<dbReference type="GO" id="GO:0005886">
    <property type="term" value="C:plasma membrane"/>
    <property type="evidence" value="ECO:0007669"/>
    <property type="project" value="UniProtKB-SubCell"/>
</dbReference>
<comment type="subcellular location">
    <subcellularLocation>
        <location evidence="1">Cell membrane</location>
    </subcellularLocation>
</comment>
<name>A0A6P1P3X8_9BACT</name>
<evidence type="ECO:0000313" key="4">
    <source>
        <dbReference type="EMBL" id="QHL89081.1"/>
    </source>
</evidence>
<organism evidence="4 5">
    <name type="scientific">Nibribacter ruber</name>
    <dbReference type="NCBI Taxonomy" id="2698458"/>
    <lineage>
        <taxon>Bacteria</taxon>
        <taxon>Pseudomonadati</taxon>
        <taxon>Bacteroidota</taxon>
        <taxon>Cytophagia</taxon>
        <taxon>Cytophagales</taxon>
        <taxon>Hymenobacteraceae</taxon>
        <taxon>Nibribacter</taxon>
    </lineage>
</organism>
<keyword evidence="2" id="KW-1003">Cell membrane</keyword>
<dbReference type="EMBL" id="CP047897">
    <property type="protein sequence ID" value="QHL89081.1"/>
    <property type="molecule type" value="Genomic_DNA"/>
</dbReference>
<dbReference type="RefSeq" id="WP_160694091.1">
    <property type="nucleotide sequence ID" value="NZ_CP047897.1"/>
</dbReference>
<dbReference type="Proteomes" id="UP000464214">
    <property type="component" value="Chromosome"/>
</dbReference>
<dbReference type="Gene3D" id="2.130.10.10">
    <property type="entry name" value="YVTN repeat-like/Quinoprotein amine dehydrogenase"/>
    <property type="match status" value="1"/>
</dbReference>
<dbReference type="AlphaFoldDB" id="A0A6P1P3X8"/>
<proteinExistence type="predicted"/>
<evidence type="ECO:0008006" key="6">
    <source>
        <dbReference type="Google" id="ProtNLM"/>
    </source>
</evidence>
<keyword evidence="3" id="KW-0472">Membrane</keyword>
<dbReference type="SUPFAM" id="SSF101898">
    <property type="entry name" value="NHL repeat"/>
    <property type="match status" value="1"/>
</dbReference>
<dbReference type="InterPro" id="IPR015943">
    <property type="entry name" value="WD40/YVTN_repeat-like_dom_sf"/>
</dbReference>
<dbReference type="Pfam" id="PF06977">
    <property type="entry name" value="SdiA-regulated"/>
    <property type="match status" value="1"/>
</dbReference>
<dbReference type="KEGG" id="nib:GU926_17255"/>
<gene>
    <name evidence="4" type="ORF">GU926_17255</name>
</gene>
<dbReference type="PROSITE" id="PS51257">
    <property type="entry name" value="PROKAR_LIPOPROTEIN"/>
    <property type="match status" value="1"/>
</dbReference>